<evidence type="ECO:0000313" key="4">
    <source>
        <dbReference type="Proteomes" id="UP001630127"/>
    </source>
</evidence>
<sequence>MESEVAGHTIGLAPEDTKSRNSREHWREEKLLEQHKQNQNSDPTSDTNHETNSERERGCNLRYTNGHAQPRNQSTEEGINPREQNISTEEAPFNHELKNSKKQQKSEELSHNEQHSEQPYKNRLAKNESPNLGAGFNISTKHLQQLQEQHELSSDNLYEEKECLDKPKRRTHDETSTNRQHRKGKQLLSRSEKELFCHTRSPSENTKRKEKMHSQGNGTALAVIHKPLLNQLLFPVDTNGIKMISWNCRGLAGKAFLITVRSYIATYQPEIIFLLETHVEEERAETILGRTHYSVNIVIPFEGHSGGIIMMWNAQRLDIQLMDCSTRAIHVTIKDRREDKMALVSIVYQHPRHISNNREFLPAGLVEEIISISIPHPSNIDTLSWGPSMDGVVNIRNVYNTLRNEKFPHIGPELSWLTIWKAKILPRVKTFLWLMVQGKLPVAKLLYDRRKIPSNICNLCSSEEESIEHFLARCEGALPAKVNMAQSGCLHRKAVNSMGRNLPAGHTRRNITQDCFNLGSRSRTSG</sequence>
<dbReference type="Gene3D" id="3.60.10.10">
    <property type="entry name" value="Endonuclease/exonuclease/phosphatase"/>
    <property type="match status" value="1"/>
</dbReference>
<dbReference type="SUPFAM" id="SSF56219">
    <property type="entry name" value="DNase I-like"/>
    <property type="match status" value="1"/>
</dbReference>
<evidence type="ECO:0000256" key="1">
    <source>
        <dbReference type="SAM" id="MobiDB-lite"/>
    </source>
</evidence>
<feature type="domain" description="Reverse transcriptase zinc-binding" evidence="2">
    <location>
        <begin position="395"/>
        <end position="476"/>
    </location>
</feature>
<reference evidence="3 4" key="1">
    <citation type="submission" date="2024-11" db="EMBL/GenBank/DDBJ databases">
        <title>A near-complete genome assembly of Cinchona calisaya.</title>
        <authorList>
            <person name="Lian D.C."/>
            <person name="Zhao X.W."/>
            <person name="Wei L."/>
        </authorList>
    </citation>
    <scope>NUCLEOTIDE SEQUENCE [LARGE SCALE GENOMIC DNA]</scope>
    <source>
        <tissue evidence="3">Nenye</tissue>
    </source>
</reference>
<dbReference type="InterPro" id="IPR036691">
    <property type="entry name" value="Endo/exonu/phosph_ase_sf"/>
</dbReference>
<dbReference type="Pfam" id="PF13966">
    <property type="entry name" value="zf-RVT"/>
    <property type="match status" value="1"/>
</dbReference>
<gene>
    <name evidence="3" type="ORF">ACH5RR_033636</name>
</gene>
<feature type="compositionally biased region" description="Basic and acidic residues" evidence="1">
    <location>
        <begin position="15"/>
        <end position="36"/>
    </location>
</feature>
<feature type="compositionally biased region" description="Basic and acidic residues" evidence="1">
    <location>
        <begin position="148"/>
        <end position="176"/>
    </location>
</feature>
<keyword evidence="4" id="KW-1185">Reference proteome</keyword>
<feature type="region of interest" description="Disordered" evidence="1">
    <location>
        <begin position="1"/>
        <end position="189"/>
    </location>
</feature>
<evidence type="ECO:0000313" key="3">
    <source>
        <dbReference type="EMBL" id="KAL3503795.1"/>
    </source>
</evidence>
<dbReference type="PANTHER" id="PTHR35218">
    <property type="entry name" value="RNASE H DOMAIN-CONTAINING PROTEIN"/>
    <property type="match status" value="1"/>
</dbReference>
<dbReference type="AlphaFoldDB" id="A0ABD2Y9J4"/>
<organism evidence="3 4">
    <name type="scientific">Cinchona calisaya</name>
    <dbReference type="NCBI Taxonomy" id="153742"/>
    <lineage>
        <taxon>Eukaryota</taxon>
        <taxon>Viridiplantae</taxon>
        <taxon>Streptophyta</taxon>
        <taxon>Embryophyta</taxon>
        <taxon>Tracheophyta</taxon>
        <taxon>Spermatophyta</taxon>
        <taxon>Magnoliopsida</taxon>
        <taxon>eudicotyledons</taxon>
        <taxon>Gunneridae</taxon>
        <taxon>Pentapetalae</taxon>
        <taxon>asterids</taxon>
        <taxon>lamiids</taxon>
        <taxon>Gentianales</taxon>
        <taxon>Rubiaceae</taxon>
        <taxon>Cinchonoideae</taxon>
        <taxon>Cinchoneae</taxon>
        <taxon>Cinchona</taxon>
    </lineage>
</organism>
<comment type="caution">
    <text evidence="3">The sequence shown here is derived from an EMBL/GenBank/DDBJ whole genome shotgun (WGS) entry which is preliminary data.</text>
</comment>
<feature type="compositionally biased region" description="Polar residues" evidence="1">
    <location>
        <begin position="37"/>
        <end position="46"/>
    </location>
</feature>
<feature type="compositionally biased region" description="Basic and acidic residues" evidence="1">
    <location>
        <begin position="92"/>
        <end position="120"/>
    </location>
</feature>
<protein>
    <recommendedName>
        <fullName evidence="2">Reverse transcriptase zinc-binding domain-containing protein</fullName>
    </recommendedName>
</protein>
<proteinExistence type="predicted"/>
<dbReference type="InterPro" id="IPR026960">
    <property type="entry name" value="RVT-Znf"/>
</dbReference>
<accession>A0ABD2Y9J4</accession>
<feature type="compositionally biased region" description="Polar residues" evidence="1">
    <location>
        <begin position="62"/>
        <end position="88"/>
    </location>
</feature>
<feature type="compositionally biased region" description="Basic and acidic residues" evidence="1">
    <location>
        <begin position="47"/>
        <end position="59"/>
    </location>
</feature>
<name>A0ABD2Y9J4_9GENT</name>
<dbReference type="PANTHER" id="PTHR35218:SF9">
    <property type="entry name" value="ENDONUCLEASE_EXONUCLEASE_PHOSPHATASE DOMAIN-CONTAINING PROTEIN"/>
    <property type="match status" value="1"/>
</dbReference>
<evidence type="ECO:0000259" key="2">
    <source>
        <dbReference type="Pfam" id="PF13966"/>
    </source>
</evidence>
<dbReference type="EMBL" id="JBJUIK010000014">
    <property type="protein sequence ID" value="KAL3503795.1"/>
    <property type="molecule type" value="Genomic_DNA"/>
</dbReference>
<dbReference type="Proteomes" id="UP001630127">
    <property type="component" value="Unassembled WGS sequence"/>
</dbReference>